<dbReference type="CDD" id="cd03499">
    <property type="entry name" value="SQR_TypeC_SdhC"/>
    <property type="match status" value="1"/>
</dbReference>
<dbReference type="NCBIfam" id="TIGR02970">
    <property type="entry name" value="succ_dehyd_cytB"/>
    <property type="match status" value="1"/>
</dbReference>
<name>A0A095VL60_9GAMM</name>
<evidence type="ECO:0000256" key="6">
    <source>
        <dbReference type="ARBA" id="ARBA00022448"/>
    </source>
</evidence>
<feature type="binding site" description="axial binding residue" evidence="18">
    <location>
        <position position="84"/>
    </location>
    <ligand>
        <name>heme</name>
        <dbReference type="ChEBI" id="CHEBI:30413"/>
        <note>ligand shared with second transmembrane subunit</note>
    </ligand>
    <ligandPart>
        <name>Fe</name>
        <dbReference type="ChEBI" id="CHEBI:18248"/>
    </ligandPart>
</feature>
<keyword evidence="14 19" id="KW-1133">Transmembrane helix</keyword>
<keyword evidence="21" id="KW-1185">Reference proteome</keyword>
<comment type="cofactor">
    <cofactor evidence="18">
        <name>heme</name>
        <dbReference type="ChEBI" id="CHEBI:30413"/>
    </cofactor>
    <text evidence="18">The heme is bound between the two transmembrane subunits.</text>
</comment>
<evidence type="ECO:0000256" key="10">
    <source>
        <dbReference type="ARBA" id="ARBA00022617"/>
    </source>
</evidence>
<dbReference type="SUPFAM" id="SSF81343">
    <property type="entry name" value="Fumarate reductase respiratory complex transmembrane subunits"/>
    <property type="match status" value="1"/>
</dbReference>
<dbReference type="Gene3D" id="1.20.1300.10">
    <property type="entry name" value="Fumarate reductase/succinate dehydrogenase, transmembrane subunit"/>
    <property type="match status" value="1"/>
</dbReference>
<dbReference type="FunFam" id="1.20.1300.10:FF:000005">
    <property type="entry name" value="Succinate dehydrogenase cytochrome b556 subunit"/>
    <property type="match status" value="1"/>
</dbReference>
<dbReference type="AlphaFoldDB" id="A0A095VL60"/>
<comment type="similarity">
    <text evidence="4">Belongs to the cytochrome b560 family.</text>
</comment>
<keyword evidence="11 19" id="KW-0812">Transmembrane</keyword>
<dbReference type="PANTHER" id="PTHR10978:SF5">
    <property type="entry name" value="SUCCINATE DEHYDROGENASE CYTOCHROME B560 SUBUNIT, MITOCHONDRIAL"/>
    <property type="match status" value="1"/>
</dbReference>
<evidence type="ECO:0000256" key="5">
    <source>
        <dbReference type="ARBA" id="ARBA00020076"/>
    </source>
</evidence>
<dbReference type="PIRSF" id="PIRSF000178">
    <property type="entry name" value="SDH_cyt_b560"/>
    <property type="match status" value="1"/>
</dbReference>
<dbReference type="eggNOG" id="COG2009">
    <property type="taxonomic scope" value="Bacteria"/>
</dbReference>
<evidence type="ECO:0000256" key="16">
    <source>
        <dbReference type="ARBA" id="ARBA00023136"/>
    </source>
</evidence>
<evidence type="ECO:0000256" key="1">
    <source>
        <dbReference type="ARBA" id="ARBA00004050"/>
    </source>
</evidence>
<gene>
    <name evidence="20" type="ORF">HA49_09225</name>
</gene>
<dbReference type="GO" id="GO:0006099">
    <property type="term" value="P:tricarboxylic acid cycle"/>
    <property type="evidence" value="ECO:0007669"/>
    <property type="project" value="UniProtKB-KW"/>
</dbReference>
<dbReference type="Pfam" id="PF01127">
    <property type="entry name" value="Sdh_cyt"/>
    <property type="match status" value="1"/>
</dbReference>
<keyword evidence="9" id="KW-0816">Tricarboxylic acid cycle</keyword>
<dbReference type="Proteomes" id="UP000029577">
    <property type="component" value="Unassembled WGS sequence"/>
</dbReference>
<dbReference type="GO" id="GO:0005886">
    <property type="term" value="C:plasma membrane"/>
    <property type="evidence" value="ECO:0007669"/>
    <property type="project" value="UniProtKB-SubCell"/>
</dbReference>
<evidence type="ECO:0000256" key="11">
    <source>
        <dbReference type="ARBA" id="ARBA00022692"/>
    </source>
</evidence>
<dbReference type="InterPro" id="IPR000701">
    <property type="entry name" value="SuccDH_FuR_B_TM-su"/>
</dbReference>
<dbReference type="OrthoDB" id="9799441at2"/>
<accession>A0A095VL60</accession>
<dbReference type="PROSITE" id="PS01000">
    <property type="entry name" value="SDH_CYT_1"/>
    <property type="match status" value="1"/>
</dbReference>
<dbReference type="STRING" id="642227.HA49_09225"/>
<keyword evidence="12 18" id="KW-0479">Metal-binding</keyword>
<dbReference type="PANTHER" id="PTHR10978">
    <property type="entry name" value="SUCCINATE DEHYDROGENASE CYTOCHROME B560 SUBUNIT"/>
    <property type="match status" value="1"/>
</dbReference>
<comment type="subunit">
    <text evidence="17">Part of an enzyme complex containing four subunits: a flavoprotein, an iron-sulfur protein, plus two membrane-anchoring proteins, SdhC and SdhD. The complex can form homotrimers.</text>
</comment>
<evidence type="ECO:0000313" key="21">
    <source>
        <dbReference type="Proteomes" id="UP000029577"/>
    </source>
</evidence>
<dbReference type="PROSITE" id="PS01001">
    <property type="entry name" value="SDH_CYT_2"/>
    <property type="match status" value="1"/>
</dbReference>
<comment type="function">
    <text evidence="1">Membrane-anchoring subunit of succinate dehydrogenase (SDH).</text>
</comment>
<dbReference type="InterPro" id="IPR018495">
    <property type="entry name" value="Succ_DH_cyt_bsu_CS"/>
</dbReference>
<evidence type="ECO:0000256" key="4">
    <source>
        <dbReference type="ARBA" id="ARBA00007244"/>
    </source>
</evidence>
<evidence type="ECO:0000256" key="18">
    <source>
        <dbReference type="PIRSR" id="PIRSR000178-1"/>
    </source>
</evidence>
<evidence type="ECO:0000256" key="13">
    <source>
        <dbReference type="ARBA" id="ARBA00022982"/>
    </source>
</evidence>
<keyword evidence="15 18" id="KW-0408">Iron</keyword>
<comment type="caution">
    <text evidence="20">The sequence shown here is derived from an EMBL/GenBank/DDBJ whole genome shotgun (WGS) entry which is preliminary data.</text>
</comment>
<evidence type="ECO:0000256" key="3">
    <source>
        <dbReference type="ARBA" id="ARBA00005163"/>
    </source>
</evidence>
<sequence>MGKTLKKQRPVNLDLSTIKLPLTAIASILHRVSGVITFVAVGILLWLLGLSLSSPEGFQQAAAIMSGFVVRFIVWGILTALAYHIAGGIRHLLMDFGFLEETLAAGTRSAQVTFGITVVLSVLAGVLVW</sequence>
<keyword evidence="16 19" id="KW-0472">Membrane</keyword>
<keyword evidence="10 18" id="KW-0349">Heme</keyword>
<dbReference type="NCBIfam" id="NF007021">
    <property type="entry name" value="PRK09487.1"/>
    <property type="match status" value="1"/>
</dbReference>
<evidence type="ECO:0000256" key="8">
    <source>
        <dbReference type="ARBA" id="ARBA00022519"/>
    </source>
</evidence>
<protein>
    <recommendedName>
        <fullName evidence="5">Succinate dehydrogenase cytochrome b556 subunit</fullName>
    </recommendedName>
</protein>
<organism evidence="20 21">
    <name type="scientific">Tatumella morbirosei</name>
    <dbReference type="NCBI Taxonomy" id="642227"/>
    <lineage>
        <taxon>Bacteria</taxon>
        <taxon>Pseudomonadati</taxon>
        <taxon>Pseudomonadota</taxon>
        <taxon>Gammaproteobacteria</taxon>
        <taxon>Enterobacterales</taxon>
        <taxon>Erwiniaceae</taxon>
        <taxon>Tatumella</taxon>
    </lineage>
</organism>
<dbReference type="RefSeq" id="WP_038019162.1">
    <property type="nucleotide sequence ID" value="NZ_JPKR02000004.1"/>
</dbReference>
<keyword evidence="13" id="KW-0249">Electron transport</keyword>
<keyword evidence="8" id="KW-0997">Cell inner membrane</keyword>
<evidence type="ECO:0000256" key="15">
    <source>
        <dbReference type="ARBA" id="ARBA00023004"/>
    </source>
</evidence>
<evidence type="ECO:0000256" key="9">
    <source>
        <dbReference type="ARBA" id="ARBA00022532"/>
    </source>
</evidence>
<evidence type="ECO:0000313" key="20">
    <source>
        <dbReference type="EMBL" id="KGD75380.1"/>
    </source>
</evidence>
<evidence type="ECO:0000256" key="2">
    <source>
        <dbReference type="ARBA" id="ARBA00004429"/>
    </source>
</evidence>
<comment type="subcellular location">
    <subcellularLocation>
        <location evidence="2">Cell inner membrane</location>
        <topology evidence="2">Multi-pass membrane protein</topology>
    </subcellularLocation>
</comment>
<feature type="transmembrane region" description="Helical" evidence="19">
    <location>
        <begin position="68"/>
        <end position="89"/>
    </location>
</feature>
<dbReference type="GO" id="GO:0046872">
    <property type="term" value="F:metal ion binding"/>
    <property type="evidence" value="ECO:0007669"/>
    <property type="project" value="UniProtKB-KW"/>
</dbReference>
<dbReference type="InterPro" id="IPR014314">
    <property type="entry name" value="Succ_DH_cytb556"/>
</dbReference>
<reference evidence="20" key="1">
    <citation type="submission" date="2014-12" db="EMBL/GenBank/DDBJ databases">
        <title>The draft genome of the Tatumella morbirosei type strain, LMG23360T isolated from pineapple rot.</title>
        <authorList>
            <person name="Smits T.H."/>
            <person name="Palmer M."/>
            <person name="Venter S.N."/>
            <person name="Duffy B."/>
            <person name="Steenkamp E.T."/>
            <person name="Chan W.Y."/>
            <person name="Coutinho T.A."/>
            <person name="Coetzee M.P."/>
            <person name="De Maayer P."/>
        </authorList>
    </citation>
    <scope>NUCLEOTIDE SEQUENCE [LARGE SCALE GENOMIC DNA]</scope>
    <source>
        <strain evidence="20">LMG 23360</strain>
    </source>
</reference>
<evidence type="ECO:0000256" key="14">
    <source>
        <dbReference type="ARBA" id="ARBA00022989"/>
    </source>
</evidence>
<dbReference type="EMBL" id="JPKR02000004">
    <property type="protein sequence ID" value="KGD75380.1"/>
    <property type="molecule type" value="Genomic_DNA"/>
</dbReference>
<evidence type="ECO:0000256" key="7">
    <source>
        <dbReference type="ARBA" id="ARBA00022475"/>
    </source>
</evidence>
<feature type="transmembrane region" description="Helical" evidence="19">
    <location>
        <begin position="110"/>
        <end position="128"/>
    </location>
</feature>
<keyword evidence="6" id="KW-0813">Transport</keyword>
<evidence type="ECO:0000256" key="12">
    <source>
        <dbReference type="ARBA" id="ARBA00022723"/>
    </source>
</evidence>
<comment type="pathway">
    <text evidence="3">Carbohydrate metabolism; tricarboxylic acid cycle.</text>
</comment>
<dbReference type="GO" id="GO:0009055">
    <property type="term" value="F:electron transfer activity"/>
    <property type="evidence" value="ECO:0007669"/>
    <property type="project" value="InterPro"/>
</dbReference>
<evidence type="ECO:0000256" key="19">
    <source>
        <dbReference type="SAM" id="Phobius"/>
    </source>
</evidence>
<keyword evidence="7" id="KW-1003">Cell membrane</keyword>
<evidence type="ECO:0000256" key="17">
    <source>
        <dbReference type="ARBA" id="ARBA00025912"/>
    </source>
</evidence>
<proteinExistence type="inferred from homology"/>
<dbReference type="InterPro" id="IPR034804">
    <property type="entry name" value="SQR/QFR_C/D"/>
</dbReference>
<feature type="transmembrane region" description="Helical" evidence="19">
    <location>
        <begin position="20"/>
        <end position="48"/>
    </location>
</feature>